<evidence type="ECO:0000313" key="2">
    <source>
        <dbReference type="Proteomes" id="UP000838756"/>
    </source>
</evidence>
<name>A0A8S4QW90_9NEOP</name>
<comment type="caution">
    <text evidence="1">The sequence shown here is derived from an EMBL/GenBank/DDBJ whole genome shotgun (WGS) entry which is preliminary data.</text>
</comment>
<dbReference type="EMBL" id="CAKXAJ010021591">
    <property type="protein sequence ID" value="CAH2226570.1"/>
    <property type="molecule type" value="Genomic_DNA"/>
</dbReference>
<proteinExistence type="predicted"/>
<sequence>MLFPSEVGERVAGGASYATSVDTIACLLRERRGVKVACDRDPLTPQLGPSLRWVLVGILGIRWRPRQGCLNAFPSVKQIQKKGYLKHLRSLMNRGLFSRERNVVGQGKMTFPRDARPESFA</sequence>
<dbReference type="Proteomes" id="UP000838756">
    <property type="component" value="Unassembled WGS sequence"/>
</dbReference>
<protein>
    <submittedName>
        <fullName evidence="1">Jg13002 protein</fullName>
    </submittedName>
</protein>
<dbReference type="AlphaFoldDB" id="A0A8S4QW90"/>
<reference evidence="1" key="1">
    <citation type="submission" date="2022-03" db="EMBL/GenBank/DDBJ databases">
        <authorList>
            <person name="Lindestad O."/>
        </authorList>
    </citation>
    <scope>NUCLEOTIDE SEQUENCE</scope>
</reference>
<accession>A0A8S4QW90</accession>
<gene>
    <name evidence="1" type="primary">jg13002</name>
    <name evidence="1" type="ORF">PAEG_LOCUS7271</name>
</gene>
<organism evidence="1 2">
    <name type="scientific">Pararge aegeria aegeria</name>
    <dbReference type="NCBI Taxonomy" id="348720"/>
    <lineage>
        <taxon>Eukaryota</taxon>
        <taxon>Metazoa</taxon>
        <taxon>Ecdysozoa</taxon>
        <taxon>Arthropoda</taxon>
        <taxon>Hexapoda</taxon>
        <taxon>Insecta</taxon>
        <taxon>Pterygota</taxon>
        <taxon>Neoptera</taxon>
        <taxon>Endopterygota</taxon>
        <taxon>Lepidoptera</taxon>
        <taxon>Glossata</taxon>
        <taxon>Ditrysia</taxon>
        <taxon>Papilionoidea</taxon>
        <taxon>Nymphalidae</taxon>
        <taxon>Satyrinae</taxon>
        <taxon>Satyrini</taxon>
        <taxon>Parargina</taxon>
        <taxon>Pararge</taxon>
    </lineage>
</organism>
<keyword evidence="2" id="KW-1185">Reference proteome</keyword>
<evidence type="ECO:0000313" key="1">
    <source>
        <dbReference type="EMBL" id="CAH2226570.1"/>
    </source>
</evidence>